<organism evidence="4 5">
    <name type="scientific">Geodia barretti</name>
    <name type="common">Barrett's horny sponge</name>
    <dbReference type="NCBI Taxonomy" id="519541"/>
    <lineage>
        <taxon>Eukaryota</taxon>
        <taxon>Metazoa</taxon>
        <taxon>Porifera</taxon>
        <taxon>Demospongiae</taxon>
        <taxon>Heteroscleromorpha</taxon>
        <taxon>Tetractinellida</taxon>
        <taxon>Astrophorina</taxon>
        <taxon>Geodiidae</taxon>
        <taxon>Geodia</taxon>
    </lineage>
</organism>
<evidence type="ECO:0000259" key="3">
    <source>
        <dbReference type="SMART" id="SM00645"/>
    </source>
</evidence>
<protein>
    <submittedName>
        <fullName evidence="4">Cysteine proteinase 1</fullName>
    </submittedName>
</protein>
<dbReference type="EMBL" id="CASHTH010003338">
    <property type="protein sequence ID" value="CAI8043566.1"/>
    <property type="molecule type" value="Genomic_DNA"/>
</dbReference>
<dbReference type="SMART" id="SM00645">
    <property type="entry name" value="Pept_C1"/>
    <property type="match status" value="1"/>
</dbReference>
<comment type="similarity">
    <text evidence="1">Belongs to the peptidase C1 family.</text>
</comment>
<evidence type="ECO:0000256" key="2">
    <source>
        <dbReference type="ARBA" id="ARBA00023157"/>
    </source>
</evidence>
<feature type="domain" description="Peptidase C1A papain C-terminal" evidence="3">
    <location>
        <begin position="1"/>
        <end position="188"/>
    </location>
</feature>
<dbReference type="AlphaFoldDB" id="A0AA35TAW4"/>
<dbReference type="Pfam" id="PF00112">
    <property type="entry name" value="Peptidase_C1"/>
    <property type="match status" value="1"/>
</dbReference>
<dbReference type="PROSITE" id="PS00640">
    <property type="entry name" value="THIOL_PROTEASE_ASN"/>
    <property type="match status" value="1"/>
</dbReference>
<dbReference type="CDD" id="cd02248">
    <property type="entry name" value="Peptidase_C1A"/>
    <property type="match status" value="1"/>
</dbReference>
<dbReference type="InterPro" id="IPR038765">
    <property type="entry name" value="Papain-like_cys_pep_sf"/>
</dbReference>
<dbReference type="PANTHER" id="PTHR12411">
    <property type="entry name" value="CYSTEINE PROTEASE FAMILY C1-RELATED"/>
    <property type="match status" value="1"/>
</dbReference>
<dbReference type="InterPro" id="IPR013128">
    <property type="entry name" value="Peptidase_C1A"/>
</dbReference>
<accession>A0AA35TAW4</accession>
<evidence type="ECO:0000256" key="1">
    <source>
        <dbReference type="ARBA" id="ARBA00008455"/>
    </source>
</evidence>
<dbReference type="InterPro" id="IPR025661">
    <property type="entry name" value="Pept_asp_AS"/>
</dbReference>
<sequence length="190" mass="21046">MNMDCGVFGGWPYLAYQYVQGVGGIESDFAYPYCSGDGKCFPCAAPGYNVTRCGQPPEYCNKTQSCGDKLNSNDFVSGLRVSSWVAVAKNERVMQAELVSRGPLSVVFDASMLQFYHSGVWDPWVCSRTSLDHAVLLVGYGTEKTLLSEKPYWLVKNSWGENWGEKGYFRILRGKNKCGIAEQVTSAVLE</sequence>
<dbReference type="Proteomes" id="UP001174909">
    <property type="component" value="Unassembled WGS sequence"/>
</dbReference>
<keyword evidence="5" id="KW-1185">Reference proteome</keyword>
<dbReference type="InterPro" id="IPR039417">
    <property type="entry name" value="Peptidase_C1A_papain-like"/>
</dbReference>
<dbReference type="InterPro" id="IPR000668">
    <property type="entry name" value="Peptidase_C1A_C"/>
</dbReference>
<proteinExistence type="inferred from homology"/>
<evidence type="ECO:0000313" key="4">
    <source>
        <dbReference type="EMBL" id="CAI8043566.1"/>
    </source>
</evidence>
<dbReference type="SUPFAM" id="SSF54001">
    <property type="entry name" value="Cysteine proteinases"/>
    <property type="match status" value="1"/>
</dbReference>
<dbReference type="Gene3D" id="3.90.70.10">
    <property type="entry name" value="Cysteine proteinases"/>
    <property type="match status" value="1"/>
</dbReference>
<dbReference type="InterPro" id="IPR025660">
    <property type="entry name" value="Pept_his_AS"/>
</dbReference>
<gene>
    <name evidence="4" type="ORF">GBAR_LOCUS24163</name>
</gene>
<comment type="caution">
    <text evidence="4">The sequence shown here is derived from an EMBL/GenBank/DDBJ whole genome shotgun (WGS) entry which is preliminary data.</text>
</comment>
<dbReference type="PROSITE" id="PS00639">
    <property type="entry name" value="THIOL_PROTEASE_HIS"/>
    <property type="match status" value="1"/>
</dbReference>
<name>A0AA35TAW4_GEOBA</name>
<dbReference type="GO" id="GO:0008234">
    <property type="term" value="F:cysteine-type peptidase activity"/>
    <property type="evidence" value="ECO:0007669"/>
    <property type="project" value="InterPro"/>
</dbReference>
<evidence type="ECO:0000313" key="5">
    <source>
        <dbReference type="Proteomes" id="UP001174909"/>
    </source>
</evidence>
<dbReference type="GO" id="GO:0006508">
    <property type="term" value="P:proteolysis"/>
    <property type="evidence" value="ECO:0007669"/>
    <property type="project" value="InterPro"/>
</dbReference>
<reference evidence="4" key="1">
    <citation type="submission" date="2023-03" db="EMBL/GenBank/DDBJ databases">
        <authorList>
            <person name="Steffen K."/>
            <person name="Cardenas P."/>
        </authorList>
    </citation>
    <scope>NUCLEOTIDE SEQUENCE</scope>
</reference>
<keyword evidence="2" id="KW-1015">Disulfide bond</keyword>